<protein>
    <submittedName>
        <fullName evidence="2">Uncharacterized protein</fullName>
    </submittedName>
</protein>
<dbReference type="RefSeq" id="WP_089816581.1">
    <property type="nucleotide sequence ID" value="NZ_FOZK01000002.1"/>
</dbReference>
<dbReference type="EMBL" id="FOZK01000002">
    <property type="protein sequence ID" value="SFR99389.1"/>
    <property type="molecule type" value="Genomic_DNA"/>
</dbReference>
<name>A0A1I6L7F1_9EURY</name>
<reference evidence="2 3" key="1">
    <citation type="submission" date="2016-10" db="EMBL/GenBank/DDBJ databases">
        <authorList>
            <person name="de Groot N.N."/>
        </authorList>
    </citation>
    <scope>NUCLEOTIDE SEQUENCE [LARGE SCALE GENOMIC DNA]</scope>
    <source>
        <strain evidence="2 3">CGMCC 1.10457</strain>
    </source>
</reference>
<evidence type="ECO:0000313" key="3">
    <source>
        <dbReference type="Proteomes" id="UP000199062"/>
    </source>
</evidence>
<evidence type="ECO:0000256" key="1">
    <source>
        <dbReference type="SAM" id="MobiDB-lite"/>
    </source>
</evidence>
<gene>
    <name evidence="2" type="ORF">SAMN05216559_2200</name>
</gene>
<accession>A0A1I6L7F1</accession>
<dbReference type="OrthoDB" id="3266at2157"/>
<feature type="region of interest" description="Disordered" evidence="1">
    <location>
        <begin position="1"/>
        <end position="26"/>
    </location>
</feature>
<keyword evidence="3" id="KW-1185">Reference proteome</keyword>
<proteinExistence type="predicted"/>
<dbReference type="AlphaFoldDB" id="A0A1I6L7F1"/>
<organism evidence="2 3">
    <name type="scientific">Halomicrobium zhouii</name>
    <dbReference type="NCBI Taxonomy" id="767519"/>
    <lineage>
        <taxon>Archaea</taxon>
        <taxon>Methanobacteriati</taxon>
        <taxon>Methanobacteriota</taxon>
        <taxon>Stenosarchaea group</taxon>
        <taxon>Halobacteria</taxon>
        <taxon>Halobacteriales</taxon>
        <taxon>Haloarculaceae</taxon>
        <taxon>Halomicrobium</taxon>
    </lineage>
</organism>
<sequence>MKRCSTRRPSTTRSARRPAEGTRALLEQPGYQGLNYDGVATDFSYVQYALGTDYEVEISVGVERGASVPPDLAQRLDDRLTEATGVDLTVRVAFLDEQVSETATFQGEWGSPGYRRGSETEN</sequence>
<dbReference type="Proteomes" id="UP000199062">
    <property type="component" value="Unassembled WGS sequence"/>
</dbReference>
<evidence type="ECO:0000313" key="2">
    <source>
        <dbReference type="EMBL" id="SFR99389.1"/>
    </source>
</evidence>